<keyword evidence="2" id="KW-0560">Oxidoreductase</keyword>
<reference evidence="6 7" key="1">
    <citation type="journal article" date="2009" name="Environ. Microbiol.">
        <title>Genome sequence of Desulfobacterium autotrophicum HRM2, a marine sulfate reducer oxidizing organic carbon completely to carbon dioxide.</title>
        <authorList>
            <person name="Strittmatter A.W."/>
            <person name="Liesegang H."/>
            <person name="Rabus R."/>
            <person name="Decker I."/>
            <person name="Amann J."/>
            <person name="Andres S."/>
            <person name="Henne A."/>
            <person name="Fricke W.F."/>
            <person name="Martinez-Arias R."/>
            <person name="Bartels D."/>
            <person name="Goesmann A."/>
            <person name="Krause L."/>
            <person name="Puehler A."/>
            <person name="Klenk H.P."/>
            <person name="Richter M."/>
            <person name="Schuler M."/>
            <person name="Gloeckner F.O."/>
            <person name="Meyerdierks A."/>
            <person name="Gottschalk G."/>
            <person name="Amann R."/>
        </authorList>
    </citation>
    <scope>NUCLEOTIDE SEQUENCE [LARGE SCALE GENOMIC DNA]</scope>
    <source>
        <strain evidence="7">ATCC 43914 / DSM 3382 / HRM2</strain>
    </source>
</reference>
<dbReference type="STRING" id="177437.HRM2_14350"/>
<evidence type="ECO:0000256" key="2">
    <source>
        <dbReference type="ARBA" id="ARBA00023002"/>
    </source>
</evidence>
<dbReference type="EMBL" id="CP001087">
    <property type="protein sequence ID" value="ACN14544.1"/>
    <property type="molecule type" value="Genomic_DNA"/>
</dbReference>
<name>C0Q9I0_DESAH</name>
<feature type="domain" description="F420-non-reducing hydrogenase iron-sulfur subunit D" evidence="5">
    <location>
        <begin position="22"/>
        <end position="143"/>
    </location>
</feature>
<evidence type="ECO:0000313" key="6">
    <source>
        <dbReference type="EMBL" id="ACN14544.1"/>
    </source>
</evidence>
<dbReference type="AlphaFoldDB" id="C0Q9I0"/>
<dbReference type="OrthoDB" id="9835438at2"/>
<dbReference type="eggNOG" id="COG1908">
    <property type="taxonomic scope" value="Bacteria"/>
</dbReference>
<evidence type="ECO:0000256" key="4">
    <source>
        <dbReference type="ARBA" id="ARBA00023014"/>
    </source>
</evidence>
<proteinExistence type="predicted"/>
<sequence length="171" mass="18784">MNSQAPERTAEKVTKENQDPKILVFACRYCPLIGAEEAGRQRLDIQENFRVISVECISRVEPDAVVRAFSLGIDGVAVLGCHLGGCRYHEANHRSVKQMKLLAILLDTTGIDSRRLLTSYGTAHEAHQFAGLIHGFAGVLEKLPNLSSARRAGTNGRFGQRYETGHAGQRV</sequence>
<dbReference type="InterPro" id="IPR003813">
    <property type="entry name" value="MvhD/FlpD"/>
</dbReference>
<protein>
    <submittedName>
        <fullName evidence="6">MvhD4</fullName>
    </submittedName>
</protein>
<dbReference type="KEGG" id="dat:HRM2_14350"/>
<evidence type="ECO:0000256" key="1">
    <source>
        <dbReference type="ARBA" id="ARBA00022723"/>
    </source>
</evidence>
<evidence type="ECO:0000313" key="7">
    <source>
        <dbReference type="Proteomes" id="UP000000442"/>
    </source>
</evidence>
<dbReference type="HOGENOM" id="CLU_095272_1_0_7"/>
<gene>
    <name evidence="6" type="primary">mvhD4</name>
    <name evidence="6" type="ordered locus">HRM2_14350</name>
</gene>
<evidence type="ECO:0000256" key="3">
    <source>
        <dbReference type="ARBA" id="ARBA00023004"/>
    </source>
</evidence>
<keyword evidence="1" id="KW-0479">Metal-binding</keyword>
<evidence type="ECO:0000259" key="5">
    <source>
        <dbReference type="Pfam" id="PF02662"/>
    </source>
</evidence>
<keyword evidence="4" id="KW-0411">Iron-sulfur</keyword>
<dbReference type="RefSeq" id="WP_015903331.1">
    <property type="nucleotide sequence ID" value="NC_012108.1"/>
</dbReference>
<organism evidence="6 7">
    <name type="scientific">Desulforapulum autotrophicum (strain ATCC 43914 / DSM 3382 / VKM B-1955 / HRM2)</name>
    <name type="common">Desulfobacterium autotrophicum</name>
    <dbReference type="NCBI Taxonomy" id="177437"/>
    <lineage>
        <taxon>Bacteria</taxon>
        <taxon>Pseudomonadati</taxon>
        <taxon>Thermodesulfobacteriota</taxon>
        <taxon>Desulfobacteria</taxon>
        <taxon>Desulfobacterales</taxon>
        <taxon>Desulfobacteraceae</taxon>
        <taxon>Desulforapulum</taxon>
    </lineage>
</organism>
<dbReference type="GO" id="GO:0051536">
    <property type="term" value="F:iron-sulfur cluster binding"/>
    <property type="evidence" value="ECO:0007669"/>
    <property type="project" value="UniProtKB-KW"/>
</dbReference>
<dbReference type="Pfam" id="PF02662">
    <property type="entry name" value="FlpD"/>
    <property type="match status" value="1"/>
</dbReference>
<keyword evidence="3" id="KW-0408">Iron</keyword>
<dbReference type="Proteomes" id="UP000000442">
    <property type="component" value="Chromosome"/>
</dbReference>
<keyword evidence="7" id="KW-1185">Reference proteome</keyword>
<dbReference type="GO" id="GO:0046872">
    <property type="term" value="F:metal ion binding"/>
    <property type="evidence" value="ECO:0007669"/>
    <property type="project" value="UniProtKB-KW"/>
</dbReference>
<dbReference type="GO" id="GO:0016491">
    <property type="term" value="F:oxidoreductase activity"/>
    <property type="evidence" value="ECO:0007669"/>
    <property type="project" value="UniProtKB-KW"/>
</dbReference>
<accession>C0Q9I0</accession>